<evidence type="ECO:0000256" key="4">
    <source>
        <dbReference type="ARBA" id="ARBA00022801"/>
    </source>
</evidence>
<dbReference type="OrthoDB" id="9801520at2"/>
<dbReference type="SUPFAM" id="SSF52980">
    <property type="entry name" value="Restriction endonuclease-like"/>
    <property type="match status" value="1"/>
</dbReference>
<dbReference type="InterPro" id="IPR011335">
    <property type="entry name" value="Restrct_endonuc-II-like"/>
</dbReference>
<comment type="similarity">
    <text evidence="6">Belongs to the vsr family.</text>
</comment>
<dbReference type="Proteomes" id="UP000292423">
    <property type="component" value="Unassembled WGS sequence"/>
</dbReference>
<gene>
    <name evidence="7" type="ORF">EV700_0937</name>
</gene>
<keyword evidence="4 6" id="KW-0378">Hydrolase</keyword>
<comment type="function">
    <text evidence="6">May nick specific sequences that contain T:G mispairs resulting from m5C-deamination.</text>
</comment>
<keyword evidence="5 6" id="KW-0234">DNA repair</keyword>
<dbReference type="InterPro" id="IPR004603">
    <property type="entry name" value="DNA_mismatch_endonuc_vsr"/>
</dbReference>
<comment type="caution">
    <text evidence="7">The sequence shown here is derived from an EMBL/GenBank/DDBJ whole genome shotgun (WGS) entry which is preliminary data.</text>
</comment>
<dbReference type="GO" id="GO:0004519">
    <property type="term" value="F:endonuclease activity"/>
    <property type="evidence" value="ECO:0007669"/>
    <property type="project" value="UniProtKB-KW"/>
</dbReference>
<evidence type="ECO:0000256" key="2">
    <source>
        <dbReference type="ARBA" id="ARBA00022759"/>
    </source>
</evidence>
<keyword evidence="1 6" id="KW-0540">Nuclease</keyword>
<evidence type="ECO:0000256" key="5">
    <source>
        <dbReference type="ARBA" id="ARBA00023204"/>
    </source>
</evidence>
<dbReference type="Pfam" id="PF03852">
    <property type="entry name" value="Vsr"/>
    <property type="match status" value="1"/>
</dbReference>
<keyword evidence="8" id="KW-1185">Reference proteome</keyword>
<reference evidence="7 8" key="1">
    <citation type="submission" date="2019-02" db="EMBL/GenBank/DDBJ databases">
        <title>Genomic Encyclopedia of Type Strains, Phase IV (KMG-IV): sequencing the most valuable type-strain genomes for metagenomic binning, comparative biology and taxonomic classification.</title>
        <authorList>
            <person name="Goeker M."/>
        </authorList>
    </citation>
    <scope>NUCLEOTIDE SEQUENCE [LARGE SCALE GENOMIC DNA]</scope>
    <source>
        <strain evidence="7 8">DSM 105135</strain>
    </source>
</reference>
<dbReference type="PIRSF" id="PIRSF018267">
    <property type="entry name" value="VSR_endonuc"/>
    <property type="match status" value="1"/>
</dbReference>
<dbReference type="NCBIfam" id="TIGR00632">
    <property type="entry name" value="vsr"/>
    <property type="match status" value="1"/>
</dbReference>
<dbReference type="AlphaFoldDB" id="A0A4Q7ZBJ4"/>
<evidence type="ECO:0000256" key="3">
    <source>
        <dbReference type="ARBA" id="ARBA00022763"/>
    </source>
</evidence>
<name>A0A4Q7ZBJ4_9GAMM</name>
<evidence type="ECO:0000256" key="6">
    <source>
        <dbReference type="PIRNR" id="PIRNR018267"/>
    </source>
</evidence>
<dbReference type="RefSeq" id="WP_130411173.1">
    <property type="nucleotide sequence ID" value="NZ_SHKX01000010.1"/>
</dbReference>
<evidence type="ECO:0000256" key="1">
    <source>
        <dbReference type="ARBA" id="ARBA00022722"/>
    </source>
</evidence>
<dbReference type="EC" id="3.1.-.-" evidence="6"/>
<proteinExistence type="inferred from homology"/>
<keyword evidence="3 6" id="KW-0227">DNA damage</keyword>
<accession>A0A4Q7ZBJ4</accession>
<evidence type="ECO:0000313" key="7">
    <source>
        <dbReference type="EMBL" id="RZU47968.1"/>
    </source>
</evidence>
<dbReference type="GO" id="GO:0016787">
    <property type="term" value="F:hydrolase activity"/>
    <property type="evidence" value="ECO:0007669"/>
    <property type="project" value="UniProtKB-KW"/>
</dbReference>
<dbReference type="CDD" id="cd00221">
    <property type="entry name" value="Vsr"/>
    <property type="match status" value="1"/>
</dbReference>
<protein>
    <recommendedName>
        <fullName evidence="6">Very short patch repair endonuclease</fullName>
        <ecNumber evidence="6">3.1.-.-</ecNumber>
    </recommendedName>
</protein>
<organism evidence="7 8">
    <name type="scientific">Fluviicoccus keumensis</name>
    <dbReference type="NCBI Taxonomy" id="1435465"/>
    <lineage>
        <taxon>Bacteria</taxon>
        <taxon>Pseudomonadati</taxon>
        <taxon>Pseudomonadota</taxon>
        <taxon>Gammaproteobacteria</taxon>
        <taxon>Moraxellales</taxon>
        <taxon>Moraxellaceae</taxon>
        <taxon>Fluviicoccus</taxon>
    </lineage>
</organism>
<sequence length="141" mass="16354">MTDIFSPEKRSSIMRSVKARDTGPEMKVRRLIWSLGFRYRLHAKDLPGKPDLVFRGRRKVIFVHGCFWHGHDCKRGSRVPVANAEYWRAKVAGNAARDAESCRRLQGAGWEFLVIWECQLRDEEVLSARVRKFLGATDSRH</sequence>
<keyword evidence="2 6" id="KW-0255">Endonuclease</keyword>
<dbReference type="Gene3D" id="3.40.960.10">
    <property type="entry name" value="VSR Endonuclease"/>
    <property type="match status" value="1"/>
</dbReference>
<evidence type="ECO:0000313" key="8">
    <source>
        <dbReference type="Proteomes" id="UP000292423"/>
    </source>
</evidence>
<dbReference type="GO" id="GO:0006298">
    <property type="term" value="P:mismatch repair"/>
    <property type="evidence" value="ECO:0007669"/>
    <property type="project" value="UniProtKB-UniRule"/>
</dbReference>
<dbReference type="EMBL" id="SHKX01000010">
    <property type="protein sequence ID" value="RZU47968.1"/>
    <property type="molecule type" value="Genomic_DNA"/>
</dbReference>